<feature type="transmembrane region" description="Helical" evidence="4">
    <location>
        <begin position="213"/>
        <end position="235"/>
    </location>
</feature>
<dbReference type="Gene3D" id="1.20.1250.20">
    <property type="entry name" value="MFS general substrate transporter like domains"/>
    <property type="match status" value="2"/>
</dbReference>
<evidence type="ECO:0000256" key="4">
    <source>
        <dbReference type="SAM" id="Phobius"/>
    </source>
</evidence>
<feature type="transmembrane region" description="Helical" evidence="4">
    <location>
        <begin position="311"/>
        <end position="329"/>
    </location>
</feature>
<feature type="transmembrane region" description="Helical" evidence="4">
    <location>
        <begin position="15"/>
        <end position="39"/>
    </location>
</feature>
<name>A0A2N3PX29_9PROT</name>
<dbReference type="PANTHER" id="PTHR43129">
    <property type="entry name" value="FOSMIDOMYCIN RESISTANCE PROTEIN"/>
    <property type="match status" value="1"/>
</dbReference>
<dbReference type="GO" id="GO:0022857">
    <property type="term" value="F:transmembrane transporter activity"/>
    <property type="evidence" value="ECO:0007669"/>
    <property type="project" value="InterPro"/>
</dbReference>
<dbReference type="OrthoDB" id="8894129at2"/>
<evidence type="ECO:0000313" key="6">
    <source>
        <dbReference type="EMBL" id="PKU24960.1"/>
    </source>
</evidence>
<dbReference type="SUPFAM" id="SSF103473">
    <property type="entry name" value="MFS general substrate transporter"/>
    <property type="match status" value="1"/>
</dbReference>
<keyword evidence="2 4" id="KW-1133">Transmembrane helix</keyword>
<sequence>MDIVSSDRQLLRQDALTIGLIGLAHLISHFFQLSLAPLFPSLHEAFSVSYLELGSLSTAFYLTSGICQAFAGILVDRYGARPALLAGVTVMAACVGLSGLVTAFWMFYPLAVLAGVGNSVFHPADFSLLSSRVSKQRLGRAYGVHAFLGTIGFALAPVVIGGLSVTVGWRVALLSAGLSGLVVIALLVRYGAVLGDPVGHRDGLDKQSGSIPYARLIASPAIMMAFGYFLLTALAGTGFQTFSTASLIEFYGVSLQTAATALTAYLVGSALGILLGGQLADRTSRHVEVAIGGLAVCAALLIVVAGGFMPFIGAAAIVFFAGLAQGCTAPSRDILVKRATPPGATGKVFGFVYSGLDAGSTAAPLLFGALLDHHAFHLIFLAIGLLYAAAIFSVLTVSRRPQAS</sequence>
<evidence type="ECO:0000259" key="5">
    <source>
        <dbReference type="PROSITE" id="PS50850"/>
    </source>
</evidence>
<feature type="transmembrane region" description="Helical" evidence="4">
    <location>
        <begin position="59"/>
        <end position="76"/>
    </location>
</feature>
<gene>
    <name evidence="6" type="ORF">CWS72_08795</name>
</gene>
<dbReference type="PROSITE" id="PS50850">
    <property type="entry name" value="MFS"/>
    <property type="match status" value="1"/>
</dbReference>
<proteinExistence type="predicted"/>
<dbReference type="InterPro" id="IPR011701">
    <property type="entry name" value="MFS"/>
</dbReference>
<feature type="domain" description="Major facilitator superfamily (MFS) profile" evidence="5">
    <location>
        <begin position="17"/>
        <end position="402"/>
    </location>
</feature>
<dbReference type="Proteomes" id="UP000233293">
    <property type="component" value="Unassembled WGS sequence"/>
</dbReference>
<keyword evidence="7" id="KW-1185">Reference proteome</keyword>
<dbReference type="GO" id="GO:0005886">
    <property type="term" value="C:plasma membrane"/>
    <property type="evidence" value="ECO:0007669"/>
    <property type="project" value="TreeGrafter"/>
</dbReference>
<feature type="transmembrane region" description="Helical" evidence="4">
    <location>
        <begin position="171"/>
        <end position="192"/>
    </location>
</feature>
<reference evidence="7" key="1">
    <citation type="submission" date="2017-12" db="EMBL/GenBank/DDBJ databases">
        <title>Draft genome sequence of Telmatospirillum siberiense 26-4b1T, an acidotolerant peatland alphaproteobacterium potentially involved in sulfur cycling.</title>
        <authorList>
            <person name="Hausmann B."/>
            <person name="Pjevac P."/>
            <person name="Schreck K."/>
            <person name="Herbold C.W."/>
            <person name="Daims H."/>
            <person name="Wagner M."/>
            <person name="Pester M."/>
            <person name="Loy A."/>
        </authorList>
    </citation>
    <scope>NUCLEOTIDE SEQUENCE [LARGE SCALE GENOMIC DNA]</scope>
    <source>
        <strain evidence="7">26-4b1</strain>
    </source>
</reference>
<dbReference type="EMBL" id="PIUM01000007">
    <property type="protein sequence ID" value="PKU24960.1"/>
    <property type="molecule type" value="Genomic_DNA"/>
</dbReference>
<keyword evidence="3 4" id="KW-0472">Membrane</keyword>
<dbReference type="Pfam" id="PF07690">
    <property type="entry name" value="MFS_1"/>
    <property type="match status" value="1"/>
</dbReference>
<evidence type="ECO:0000256" key="1">
    <source>
        <dbReference type="ARBA" id="ARBA00022692"/>
    </source>
</evidence>
<feature type="transmembrane region" description="Helical" evidence="4">
    <location>
        <begin position="141"/>
        <end position="165"/>
    </location>
</feature>
<comment type="caution">
    <text evidence="6">The sequence shown here is derived from an EMBL/GenBank/DDBJ whole genome shotgun (WGS) entry which is preliminary data.</text>
</comment>
<evidence type="ECO:0000256" key="2">
    <source>
        <dbReference type="ARBA" id="ARBA00022989"/>
    </source>
</evidence>
<evidence type="ECO:0000256" key="3">
    <source>
        <dbReference type="ARBA" id="ARBA00023136"/>
    </source>
</evidence>
<protein>
    <submittedName>
        <fullName evidence="6">MFS transporter</fullName>
    </submittedName>
</protein>
<feature type="transmembrane region" description="Helical" evidence="4">
    <location>
        <begin position="350"/>
        <end position="370"/>
    </location>
</feature>
<dbReference type="RefSeq" id="WP_101250219.1">
    <property type="nucleotide sequence ID" value="NZ_PIUM01000007.1"/>
</dbReference>
<accession>A0A2N3PX29</accession>
<organism evidence="6 7">
    <name type="scientific">Telmatospirillum siberiense</name>
    <dbReference type="NCBI Taxonomy" id="382514"/>
    <lineage>
        <taxon>Bacteria</taxon>
        <taxon>Pseudomonadati</taxon>
        <taxon>Pseudomonadota</taxon>
        <taxon>Alphaproteobacteria</taxon>
        <taxon>Rhodospirillales</taxon>
        <taxon>Rhodospirillaceae</taxon>
        <taxon>Telmatospirillum</taxon>
    </lineage>
</organism>
<evidence type="ECO:0000313" key="7">
    <source>
        <dbReference type="Proteomes" id="UP000233293"/>
    </source>
</evidence>
<keyword evidence="1 4" id="KW-0812">Transmembrane</keyword>
<dbReference type="InterPro" id="IPR020846">
    <property type="entry name" value="MFS_dom"/>
</dbReference>
<feature type="transmembrane region" description="Helical" evidence="4">
    <location>
        <begin position="376"/>
        <end position="397"/>
    </location>
</feature>
<feature type="transmembrane region" description="Helical" evidence="4">
    <location>
        <begin position="255"/>
        <end position="275"/>
    </location>
</feature>
<dbReference type="PANTHER" id="PTHR43129:SF1">
    <property type="entry name" value="FOSMIDOMYCIN RESISTANCE PROTEIN"/>
    <property type="match status" value="1"/>
</dbReference>
<feature type="transmembrane region" description="Helical" evidence="4">
    <location>
        <begin position="83"/>
        <end position="105"/>
    </location>
</feature>
<dbReference type="AlphaFoldDB" id="A0A2N3PX29"/>
<dbReference type="InterPro" id="IPR036259">
    <property type="entry name" value="MFS_trans_sf"/>
</dbReference>